<sequence length="578" mass="63920">MAATSTFVLLLYLLTLNRVHAFYGDFFNKTFDIPPLKMGVSVAVEDTIYILGGVKADYSNARNWDITTLKFDSQQNAITSTITNTEPQLNRDISHAYHLGDNKTIVLANVQYPNFNITDAQSNTTVELRTSGISFYDIPSNTWTNPQISLAVQPLPPLRQAVMSAISPENDAIYVMGGFYVTLFDTRRNQIYTQNVSGISPTPRFAAGSALGGGQLSTVFSASSNALPGLVALDTTTWAWFQPKIPGSPAAPSIYSSLTLFQNTKLVVALGVTESIPTQDIGVIADVLQSGNEIQHSKMRWFTNNKDLDQVNSGANANRQQISEGAIAVNSTPQIWRATVGRNAFVVYSIYRSIDSPVVVQEVREAVNIVRAPDVRFCINGFNSSVAPLQIYCSFSNGTDCSSQVLPLDWAKHTPRYPDLLGTPICFMFLSTPAYSFTDDKSMYRQVIGTPKMTFNIRGPPNLDENGDITTTGAIYVNMYASDYNPNIKAYQLALTSKVKPDEYRKWILNERDANLVDTIIIEAGVRSTALYDINQRKVLWPNDGWNYVGFSSHYDETFTSLHLTPSILLAIKKCSHC</sequence>
<evidence type="ECO:0000256" key="1">
    <source>
        <dbReference type="SAM" id="SignalP"/>
    </source>
</evidence>
<feature type="signal peptide" evidence="1">
    <location>
        <begin position="1"/>
        <end position="21"/>
    </location>
</feature>
<gene>
    <name evidence="2" type="ORF">MAM1_0037c02716</name>
</gene>
<dbReference type="AlphaFoldDB" id="A0A0C9M889"/>
<proteinExistence type="predicted"/>
<dbReference type="SUPFAM" id="SSF50965">
    <property type="entry name" value="Galactose oxidase, central domain"/>
    <property type="match status" value="1"/>
</dbReference>
<name>A0A0C9M889_9FUNG</name>
<accession>A0A0C9M889</accession>
<dbReference type="OrthoDB" id="2217076at2759"/>
<dbReference type="Gene3D" id="2.120.10.80">
    <property type="entry name" value="Kelch-type beta propeller"/>
    <property type="match status" value="1"/>
</dbReference>
<keyword evidence="1" id="KW-0732">Signal</keyword>
<evidence type="ECO:0000313" key="2">
    <source>
        <dbReference type="EMBL" id="GAN03264.1"/>
    </source>
</evidence>
<keyword evidence="3" id="KW-1185">Reference proteome</keyword>
<dbReference type="InterPro" id="IPR015915">
    <property type="entry name" value="Kelch-typ_b-propeller"/>
</dbReference>
<protein>
    <submittedName>
        <fullName evidence="2">Uncharacterized protein</fullName>
    </submittedName>
</protein>
<dbReference type="InterPro" id="IPR011043">
    <property type="entry name" value="Gal_Oxase/kelch_b-propeller"/>
</dbReference>
<dbReference type="STRING" id="91626.A0A0C9M889"/>
<reference evidence="2" key="1">
    <citation type="submission" date="2014-09" db="EMBL/GenBank/DDBJ databases">
        <title>Draft genome sequence of an oleaginous Mucoromycotina fungus Mucor ambiguus NBRC6742.</title>
        <authorList>
            <person name="Takeda I."/>
            <person name="Yamane N."/>
            <person name="Morita T."/>
            <person name="Tamano K."/>
            <person name="Machida M."/>
            <person name="Baker S."/>
            <person name="Koike H."/>
        </authorList>
    </citation>
    <scope>NUCLEOTIDE SEQUENCE</scope>
    <source>
        <strain evidence="2">NBRC 6742</strain>
    </source>
</reference>
<evidence type="ECO:0000313" key="3">
    <source>
        <dbReference type="Proteomes" id="UP000053815"/>
    </source>
</evidence>
<feature type="chain" id="PRO_5002199373" evidence="1">
    <location>
        <begin position="22"/>
        <end position="578"/>
    </location>
</feature>
<dbReference type="Proteomes" id="UP000053815">
    <property type="component" value="Unassembled WGS sequence"/>
</dbReference>
<organism evidence="2">
    <name type="scientific">Mucor ambiguus</name>
    <dbReference type="NCBI Taxonomy" id="91626"/>
    <lineage>
        <taxon>Eukaryota</taxon>
        <taxon>Fungi</taxon>
        <taxon>Fungi incertae sedis</taxon>
        <taxon>Mucoromycota</taxon>
        <taxon>Mucoromycotina</taxon>
        <taxon>Mucoromycetes</taxon>
        <taxon>Mucorales</taxon>
        <taxon>Mucorineae</taxon>
        <taxon>Mucoraceae</taxon>
        <taxon>Mucor</taxon>
    </lineage>
</organism>
<dbReference type="EMBL" id="DF836326">
    <property type="protein sequence ID" value="GAN03264.1"/>
    <property type="molecule type" value="Genomic_DNA"/>
</dbReference>